<organism evidence="2">
    <name type="scientific">Thermosporothrix sp. COM3</name>
    <dbReference type="NCBI Taxonomy" id="2490863"/>
    <lineage>
        <taxon>Bacteria</taxon>
        <taxon>Bacillati</taxon>
        <taxon>Chloroflexota</taxon>
        <taxon>Ktedonobacteria</taxon>
        <taxon>Ktedonobacterales</taxon>
        <taxon>Thermosporotrichaceae</taxon>
        <taxon>Thermosporothrix</taxon>
    </lineage>
</organism>
<evidence type="ECO:0000256" key="1">
    <source>
        <dbReference type="SAM" id="MobiDB-lite"/>
    </source>
</evidence>
<dbReference type="AlphaFoldDB" id="A0A455SKW2"/>
<gene>
    <name evidence="2" type="ORF">KTC_30110</name>
</gene>
<sequence length="99" mass="11110">MLEKPNQQQFFVGLQTSGEENNIVPPYQVSPYPAEGRPDIGEETASEEQETTIMEPYCSRPPAEGREDIASDVQQEEQQAYSKQHPPTPHQARKPQGEA</sequence>
<feature type="compositionally biased region" description="Polar residues" evidence="1">
    <location>
        <begin position="1"/>
        <end position="20"/>
    </location>
</feature>
<protein>
    <submittedName>
        <fullName evidence="2">Uncharacterized protein</fullName>
    </submittedName>
</protein>
<feature type="region of interest" description="Disordered" evidence="1">
    <location>
        <begin position="1"/>
        <end position="99"/>
    </location>
</feature>
<reference evidence="2" key="1">
    <citation type="submission" date="2018-12" db="EMBL/GenBank/DDBJ databases">
        <title>Novel natural products biosynthetic potential of the class Ktedonobacteria.</title>
        <authorList>
            <person name="Zheng Y."/>
            <person name="Saitou A."/>
            <person name="Wang C.M."/>
            <person name="Toyoda A."/>
            <person name="Minakuchi Y."/>
            <person name="Sekiguchi Y."/>
            <person name="Ueda K."/>
            <person name="Takano H."/>
            <person name="Sakai Y."/>
            <person name="Yokota A."/>
            <person name="Yabe S."/>
        </authorList>
    </citation>
    <scope>NUCLEOTIDE SEQUENCE</scope>
    <source>
        <strain evidence="2">COM3</strain>
    </source>
</reference>
<feature type="compositionally biased region" description="Polar residues" evidence="1">
    <location>
        <begin position="72"/>
        <end position="82"/>
    </location>
</feature>
<feature type="compositionally biased region" description="Acidic residues" evidence="1">
    <location>
        <begin position="41"/>
        <end position="50"/>
    </location>
</feature>
<proteinExistence type="predicted"/>
<evidence type="ECO:0000313" key="2">
    <source>
        <dbReference type="EMBL" id="BBH88260.1"/>
    </source>
</evidence>
<dbReference type="EMBL" id="AP019376">
    <property type="protein sequence ID" value="BBH88260.1"/>
    <property type="molecule type" value="Genomic_DNA"/>
</dbReference>
<name>A0A455SKW2_9CHLR</name>
<accession>A0A455SKW2</accession>